<organism evidence="1 2">
    <name type="scientific">Neurospora intermedia</name>
    <dbReference type="NCBI Taxonomy" id="5142"/>
    <lineage>
        <taxon>Eukaryota</taxon>
        <taxon>Fungi</taxon>
        <taxon>Dikarya</taxon>
        <taxon>Ascomycota</taxon>
        <taxon>Pezizomycotina</taxon>
        <taxon>Sordariomycetes</taxon>
        <taxon>Sordariomycetidae</taxon>
        <taxon>Sordariales</taxon>
        <taxon>Sordariaceae</taxon>
        <taxon>Neurospora</taxon>
    </lineage>
</organism>
<sequence length="77" mass="8495">MTGFSRGGPTTRASHGGSVTKWIVGNAQDVDWRKLWSLVASEGWIARGSSRLPRADDKYLYTPGVGDDAWISRDELE</sequence>
<keyword evidence="2" id="KW-1185">Reference proteome</keyword>
<proteinExistence type="predicted"/>
<name>A0ABR3D859_NEUIN</name>
<evidence type="ECO:0000313" key="2">
    <source>
        <dbReference type="Proteomes" id="UP001451303"/>
    </source>
</evidence>
<accession>A0ABR3D859</accession>
<protein>
    <submittedName>
        <fullName evidence="1">Uncharacterized protein</fullName>
    </submittedName>
</protein>
<gene>
    <name evidence="1" type="ORF">QR685DRAFT_555001</name>
</gene>
<dbReference type="EMBL" id="JAVLET010000006">
    <property type="protein sequence ID" value="KAL0468864.1"/>
    <property type="molecule type" value="Genomic_DNA"/>
</dbReference>
<dbReference type="Proteomes" id="UP001451303">
    <property type="component" value="Unassembled WGS sequence"/>
</dbReference>
<comment type="caution">
    <text evidence="1">The sequence shown here is derived from an EMBL/GenBank/DDBJ whole genome shotgun (WGS) entry which is preliminary data.</text>
</comment>
<evidence type="ECO:0000313" key="1">
    <source>
        <dbReference type="EMBL" id="KAL0468864.1"/>
    </source>
</evidence>
<reference evidence="1 2" key="1">
    <citation type="submission" date="2023-09" db="EMBL/GenBank/DDBJ databases">
        <title>Multi-omics analysis of a traditional fermented food reveals byproduct-associated fungal strains for waste-to-food upcycling.</title>
        <authorList>
            <consortium name="Lawrence Berkeley National Laboratory"/>
            <person name="Rekdal V.M."/>
            <person name="Villalobos-Escobedo J.M."/>
            <person name="Rodriguez-Valeron N."/>
            <person name="Garcia M.O."/>
            <person name="Vasquez D.P."/>
            <person name="Damayanti I."/>
            <person name="Sorensen P.M."/>
            <person name="Baidoo E.E."/>
            <person name="De Carvalho A.C."/>
            <person name="Riley R."/>
            <person name="Lipzen A."/>
            <person name="He G."/>
            <person name="Yan M."/>
            <person name="Haridas S."/>
            <person name="Daum C."/>
            <person name="Yoshinaga Y."/>
            <person name="Ng V."/>
            <person name="Grigoriev I.V."/>
            <person name="Munk R."/>
            <person name="Nuraida L."/>
            <person name="Wijaya C.H."/>
            <person name="Morales P.-C."/>
            <person name="Keasling J.D."/>
        </authorList>
    </citation>
    <scope>NUCLEOTIDE SEQUENCE [LARGE SCALE GENOMIC DNA]</scope>
    <source>
        <strain evidence="1 2">FGSC 2613</strain>
    </source>
</reference>